<keyword evidence="5 7" id="KW-0472">Membrane</keyword>
<dbReference type="PANTHER" id="PTHR43243">
    <property type="entry name" value="INNER MEMBRANE TRANSPORTER YGJI-RELATED"/>
    <property type="match status" value="1"/>
</dbReference>
<dbReference type="Gene3D" id="1.20.1740.10">
    <property type="entry name" value="Amino acid/polyamine transporter I"/>
    <property type="match status" value="1"/>
</dbReference>
<feature type="compositionally biased region" description="Gly residues" evidence="6">
    <location>
        <begin position="623"/>
        <end position="638"/>
    </location>
</feature>
<evidence type="ECO:0000256" key="4">
    <source>
        <dbReference type="ARBA" id="ARBA00022989"/>
    </source>
</evidence>
<evidence type="ECO:0000256" key="7">
    <source>
        <dbReference type="SAM" id="Phobius"/>
    </source>
</evidence>
<feature type="transmembrane region" description="Helical" evidence="7">
    <location>
        <begin position="99"/>
        <end position="118"/>
    </location>
</feature>
<evidence type="ECO:0000256" key="5">
    <source>
        <dbReference type="ARBA" id="ARBA00023136"/>
    </source>
</evidence>
<gene>
    <name evidence="8" type="primary">ATRC1_2</name>
    <name evidence="8" type="ORF">KI688_012480</name>
</gene>
<feature type="transmembrane region" description="Helical" evidence="7">
    <location>
        <begin position="130"/>
        <end position="147"/>
    </location>
</feature>
<feature type="transmembrane region" description="Helical" evidence="7">
    <location>
        <begin position="204"/>
        <end position="225"/>
    </location>
</feature>
<feature type="transmembrane region" description="Helical" evidence="7">
    <location>
        <begin position="154"/>
        <end position="174"/>
    </location>
</feature>
<dbReference type="PANTHER" id="PTHR43243:SF4">
    <property type="entry name" value="CATIONIC AMINO ACID TRANSPORTER 4"/>
    <property type="match status" value="1"/>
</dbReference>
<feature type="transmembrane region" description="Helical" evidence="7">
    <location>
        <begin position="355"/>
        <end position="378"/>
    </location>
</feature>
<dbReference type="GO" id="GO:0016020">
    <property type="term" value="C:membrane"/>
    <property type="evidence" value="ECO:0007669"/>
    <property type="project" value="UniProtKB-SubCell"/>
</dbReference>
<comment type="subcellular location">
    <subcellularLocation>
        <location evidence="1">Membrane</location>
        <topology evidence="1">Multi-pass membrane protein</topology>
    </subcellularLocation>
</comment>
<protein>
    <submittedName>
        <fullName evidence="8">Cationic amino acid transporter-1</fullName>
    </submittedName>
</protein>
<dbReference type="AlphaFoldDB" id="A0A9P7XT03"/>
<organism evidence="8 9">
    <name type="scientific">Linnemannia hyalina</name>
    <dbReference type="NCBI Taxonomy" id="64524"/>
    <lineage>
        <taxon>Eukaryota</taxon>
        <taxon>Fungi</taxon>
        <taxon>Fungi incertae sedis</taxon>
        <taxon>Mucoromycota</taxon>
        <taxon>Mortierellomycotina</taxon>
        <taxon>Mortierellomycetes</taxon>
        <taxon>Mortierellales</taxon>
        <taxon>Mortierellaceae</taxon>
        <taxon>Linnemannia</taxon>
    </lineage>
</organism>
<keyword evidence="3 7" id="KW-0812">Transmembrane</keyword>
<feature type="transmembrane region" description="Helical" evidence="7">
    <location>
        <begin position="70"/>
        <end position="87"/>
    </location>
</feature>
<dbReference type="InterPro" id="IPR002293">
    <property type="entry name" value="AA/rel_permease1"/>
</dbReference>
<dbReference type="OrthoDB" id="5982228at2759"/>
<feature type="transmembrane region" description="Helical" evidence="7">
    <location>
        <begin position="490"/>
        <end position="508"/>
    </location>
</feature>
<evidence type="ECO:0000313" key="9">
    <source>
        <dbReference type="Proteomes" id="UP000707451"/>
    </source>
</evidence>
<comment type="caution">
    <text evidence="8">The sequence shown here is derived from an EMBL/GenBank/DDBJ whole genome shotgun (WGS) entry which is preliminary data.</text>
</comment>
<dbReference type="Pfam" id="PF13520">
    <property type="entry name" value="AA_permease_2"/>
    <property type="match status" value="1"/>
</dbReference>
<feature type="region of interest" description="Disordered" evidence="6">
    <location>
        <begin position="601"/>
        <end position="703"/>
    </location>
</feature>
<feature type="compositionally biased region" description="Low complexity" evidence="6">
    <location>
        <begin position="601"/>
        <end position="615"/>
    </location>
</feature>
<evidence type="ECO:0000256" key="6">
    <source>
        <dbReference type="SAM" id="MobiDB-lite"/>
    </source>
</evidence>
<evidence type="ECO:0000256" key="3">
    <source>
        <dbReference type="ARBA" id="ARBA00022692"/>
    </source>
</evidence>
<dbReference type="EMBL" id="JAHRHY010000009">
    <property type="protein sequence ID" value="KAG9066572.1"/>
    <property type="molecule type" value="Genomic_DNA"/>
</dbReference>
<keyword evidence="9" id="KW-1185">Reference proteome</keyword>
<dbReference type="Proteomes" id="UP000707451">
    <property type="component" value="Unassembled WGS sequence"/>
</dbReference>
<feature type="transmembrane region" description="Helical" evidence="7">
    <location>
        <begin position="311"/>
        <end position="335"/>
    </location>
</feature>
<dbReference type="GO" id="GO:0015171">
    <property type="term" value="F:amino acid transmembrane transporter activity"/>
    <property type="evidence" value="ECO:0007669"/>
    <property type="project" value="TreeGrafter"/>
</dbReference>
<evidence type="ECO:0000256" key="1">
    <source>
        <dbReference type="ARBA" id="ARBA00004141"/>
    </source>
</evidence>
<accession>A0A9P7XT03</accession>
<keyword evidence="4 7" id="KW-1133">Transmembrane helix</keyword>
<keyword evidence="2" id="KW-0813">Transport</keyword>
<feature type="transmembrane region" description="Helical" evidence="7">
    <location>
        <begin position="272"/>
        <end position="290"/>
    </location>
</feature>
<feature type="transmembrane region" description="Helical" evidence="7">
    <location>
        <begin position="466"/>
        <end position="484"/>
    </location>
</feature>
<name>A0A9P7XT03_9FUNG</name>
<feature type="transmembrane region" description="Helical" evidence="7">
    <location>
        <begin position="435"/>
        <end position="454"/>
    </location>
</feature>
<evidence type="ECO:0000313" key="8">
    <source>
        <dbReference type="EMBL" id="KAG9066572.1"/>
    </source>
</evidence>
<evidence type="ECO:0000256" key="2">
    <source>
        <dbReference type="ARBA" id="ARBA00022448"/>
    </source>
</evidence>
<proteinExistence type="predicted"/>
<feature type="transmembrane region" description="Helical" evidence="7">
    <location>
        <begin position="408"/>
        <end position="429"/>
    </location>
</feature>
<feature type="transmembrane region" description="Helical" evidence="7">
    <location>
        <begin position="232"/>
        <end position="252"/>
    </location>
</feature>
<reference evidence="8" key="1">
    <citation type="submission" date="2021-06" db="EMBL/GenBank/DDBJ databases">
        <title>Genome Sequence of Mortierella hyaline Strain SCG-10, a Cold-Adapted, Nitrate-Reducing Fungus Isolated from Soil in Minnesota, USA.</title>
        <authorList>
            <person name="Aldossari N."/>
        </authorList>
    </citation>
    <scope>NUCLEOTIDE SEQUENCE</scope>
    <source>
        <strain evidence="8">SCG-10</strain>
    </source>
</reference>
<sequence>MSKPPTFQFGGVDDDDGYYYTGQTPFRKPNESKLRFHARRLISIQTLARLEYNAEVAETKFNRSLGSFELTLVGLGAVVGTGVYVLLGTAAKTQSGPAVTISFILGGIISGIAALSYAEMASMIPISGSAYTYAYATLGELAAWIISWNLILEYMVGAATVSIGWSSYFVAFVWDAFGYEISDTWTRAPIDWTSEGFRLTKDKFNTPAFCIVLVITFTIYFGIHLTAKINNILVMFKILVLVIMIFALIPFIKTENYHPYIVPKNITTGDFGVTGVLQGASTVFFAYIGFDSISTTAQEAREPQVSLPIGILSTLGISAVIYISLSAVIVGVANYESLHERYPLVAVVRLTNMKWLMVLTDVGALAATTSVILVLLIAQPRVFYSMSNDGLIPRFFSKIHPKHKIPHLGTLFTGIICAICGGLLPIGVLSDMASLGTILTFFVVNIGVIILRYTRKTVPRRFKVPGGPFLLPGIGAASSILLIQGAKPEVIVRLLVWVGIGIVIYLFYGRRHSEVNNPRLVQDDPMRVLHENFSVDTVNYSGFQDEHLRRHFGRRSPVAGGHGGQEMTEIGIDRLDGTGARPGGGGAGGSGVDHIYQQRLQQLQQQHTQQQQQQQVSDESDGSGVGGSGTGSGTGSGSGSWSRSRSKSSRSAYVARPSAATRNGSGDTKKNIELGDGGGVNEMEQQGQLPLDTPQSPLPPPSP</sequence>